<evidence type="ECO:0000313" key="4">
    <source>
        <dbReference type="Proteomes" id="UP000694621"/>
    </source>
</evidence>
<feature type="chain" id="PRO_5034894174" description="WAP domain-containing protein" evidence="1">
    <location>
        <begin position="24"/>
        <end position="76"/>
    </location>
</feature>
<dbReference type="Ensembl" id="ENSAMXT00005004398.1">
    <property type="protein sequence ID" value="ENSAMXP00005003852.1"/>
    <property type="gene ID" value="ENSAMXG00005002411.1"/>
</dbReference>
<dbReference type="FunFam" id="4.10.75.10:FF:000001">
    <property type="entry name" value="Anosmin 1"/>
    <property type="match status" value="1"/>
</dbReference>
<proteinExistence type="predicted"/>
<name>A0A8B9H251_ASTMX</name>
<dbReference type="Gene3D" id="4.10.75.10">
    <property type="entry name" value="Elafin-like"/>
    <property type="match status" value="1"/>
</dbReference>
<sequence length="76" mass="8227">KIIISYFILYLLVFLRSVMVVKQGECPAPERAAGFAAACVEGCEEDGECSSHKKCCPNGCGHTCQSPRNLFRGGTQ</sequence>
<reference evidence="3" key="1">
    <citation type="submission" date="2025-08" db="UniProtKB">
        <authorList>
            <consortium name="Ensembl"/>
        </authorList>
    </citation>
    <scope>IDENTIFICATION</scope>
</reference>
<dbReference type="InterPro" id="IPR008197">
    <property type="entry name" value="WAP_dom"/>
</dbReference>
<feature type="domain" description="WAP" evidence="2">
    <location>
        <begin position="19"/>
        <end position="68"/>
    </location>
</feature>
<protein>
    <recommendedName>
        <fullName evidence="2">WAP domain-containing protein</fullName>
    </recommendedName>
</protein>
<dbReference type="SMART" id="SM00217">
    <property type="entry name" value="WAP"/>
    <property type="match status" value="1"/>
</dbReference>
<dbReference type="InterPro" id="IPR036645">
    <property type="entry name" value="Elafin-like_sf"/>
</dbReference>
<dbReference type="PANTHER" id="PTHR14131:SF6">
    <property type="entry name" value="ANOSMIN-1-RELATED"/>
    <property type="match status" value="1"/>
</dbReference>
<dbReference type="GO" id="GO:0030414">
    <property type="term" value="F:peptidase inhibitor activity"/>
    <property type="evidence" value="ECO:0007669"/>
    <property type="project" value="InterPro"/>
</dbReference>
<dbReference type="AlphaFoldDB" id="A0A8B9H251"/>
<keyword evidence="1" id="KW-0732">Signal</keyword>
<dbReference type="InterPro" id="IPR042447">
    <property type="entry name" value="Anosmin-1"/>
</dbReference>
<dbReference type="GO" id="GO:0005576">
    <property type="term" value="C:extracellular region"/>
    <property type="evidence" value="ECO:0007669"/>
    <property type="project" value="InterPro"/>
</dbReference>
<accession>A0A8B9H251</accession>
<dbReference type="PANTHER" id="PTHR14131">
    <property type="entry name" value="ANOSMIN"/>
    <property type="match status" value="1"/>
</dbReference>
<evidence type="ECO:0000313" key="3">
    <source>
        <dbReference type="Ensembl" id="ENSAMXP00005003852.1"/>
    </source>
</evidence>
<dbReference type="SUPFAM" id="SSF57256">
    <property type="entry name" value="Elafin-like"/>
    <property type="match status" value="1"/>
</dbReference>
<evidence type="ECO:0000259" key="2">
    <source>
        <dbReference type="PROSITE" id="PS51390"/>
    </source>
</evidence>
<dbReference type="GO" id="GO:0009986">
    <property type="term" value="C:cell surface"/>
    <property type="evidence" value="ECO:0007669"/>
    <property type="project" value="TreeGrafter"/>
</dbReference>
<organism evidence="3 4">
    <name type="scientific">Astyanax mexicanus</name>
    <name type="common">Blind cave fish</name>
    <name type="synonym">Astyanax fasciatus mexicanus</name>
    <dbReference type="NCBI Taxonomy" id="7994"/>
    <lineage>
        <taxon>Eukaryota</taxon>
        <taxon>Metazoa</taxon>
        <taxon>Chordata</taxon>
        <taxon>Craniata</taxon>
        <taxon>Vertebrata</taxon>
        <taxon>Euteleostomi</taxon>
        <taxon>Actinopterygii</taxon>
        <taxon>Neopterygii</taxon>
        <taxon>Teleostei</taxon>
        <taxon>Ostariophysi</taxon>
        <taxon>Characiformes</taxon>
        <taxon>Characoidei</taxon>
        <taxon>Acestrorhamphidae</taxon>
        <taxon>Acestrorhamphinae</taxon>
        <taxon>Astyanax</taxon>
    </lineage>
</organism>
<evidence type="ECO:0000256" key="1">
    <source>
        <dbReference type="SAM" id="SignalP"/>
    </source>
</evidence>
<feature type="signal peptide" evidence="1">
    <location>
        <begin position="1"/>
        <end position="23"/>
    </location>
</feature>
<dbReference type="PRINTS" id="PR00003">
    <property type="entry name" value="4DISULPHCORE"/>
</dbReference>
<dbReference type="Pfam" id="PF00095">
    <property type="entry name" value="WAP"/>
    <property type="match status" value="1"/>
</dbReference>
<dbReference type="PROSITE" id="PS51390">
    <property type="entry name" value="WAP"/>
    <property type="match status" value="1"/>
</dbReference>
<dbReference type="GO" id="GO:0030182">
    <property type="term" value="P:neuron differentiation"/>
    <property type="evidence" value="ECO:0007669"/>
    <property type="project" value="TreeGrafter"/>
</dbReference>
<dbReference type="Proteomes" id="UP000694621">
    <property type="component" value="Unplaced"/>
</dbReference>
<dbReference type="CDD" id="cd00199">
    <property type="entry name" value="WAP"/>
    <property type="match status" value="1"/>
</dbReference>